<name>A0A6N2B6B6_SOLCI</name>
<dbReference type="AlphaFoldDB" id="A0A6N2B6B6"/>
<reference evidence="1" key="1">
    <citation type="submission" date="2019-05" db="EMBL/GenBank/DDBJ databases">
        <title>The de novo reference genome and transcriptome assemblies of the wild tomato species Solanum chilense.</title>
        <authorList>
            <person name="Stam R."/>
            <person name="Nosenko T."/>
            <person name="Hoerger A.C."/>
            <person name="Stephan W."/>
            <person name="Seidel M.A."/>
            <person name="Kuhn J.M.M."/>
            <person name="Haberer G."/>
            <person name="Tellier A."/>
        </authorList>
    </citation>
    <scope>NUCLEOTIDE SEQUENCE</scope>
    <source>
        <tissue evidence="1">Mature leaves</tissue>
    </source>
</reference>
<gene>
    <name evidence="1" type="ORF">EJD97_017152</name>
</gene>
<dbReference type="EMBL" id="RXGB01004549">
    <property type="protein sequence ID" value="TMW89454.1"/>
    <property type="molecule type" value="Genomic_DNA"/>
</dbReference>
<organism evidence="1">
    <name type="scientific">Solanum chilense</name>
    <name type="common">Tomato</name>
    <name type="synonym">Lycopersicon chilense</name>
    <dbReference type="NCBI Taxonomy" id="4083"/>
    <lineage>
        <taxon>Eukaryota</taxon>
        <taxon>Viridiplantae</taxon>
        <taxon>Streptophyta</taxon>
        <taxon>Embryophyta</taxon>
        <taxon>Tracheophyta</taxon>
        <taxon>Spermatophyta</taxon>
        <taxon>Magnoliopsida</taxon>
        <taxon>eudicotyledons</taxon>
        <taxon>Gunneridae</taxon>
        <taxon>Pentapetalae</taxon>
        <taxon>asterids</taxon>
        <taxon>lamiids</taxon>
        <taxon>Solanales</taxon>
        <taxon>Solanaceae</taxon>
        <taxon>Solanoideae</taxon>
        <taxon>Solaneae</taxon>
        <taxon>Solanum</taxon>
        <taxon>Solanum subgen. Lycopersicon</taxon>
    </lineage>
</organism>
<comment type="caution">
    <text evidence="1">The sequence shown here is derived from an EMBL/GenBank/DDBJ whole genome shotgun (WGS) entry which is preliminary data.</text>
</comment>
<feature type="non-terminal residue" evidence="1">
    <location>
        <position position="1"/>
    </location>
</feature>
<sequence>KTKTTKYGDISDLYNSPHDAVVHPWLVSIELQMSYLITLGLFETLFDPVGDRVKMELDRETIIKRDKVVNKLFVFDRVGGGSDGAGAGQDQGATSCRRCCGFLCEKCKKKIKILSFSSRQ</sequence>
<evidence type="ECO:0000313" key="1">
    <source>
        <dbReference type="EMBL" id="TMW89454.1"/>
    </source>
</evidence>
<accession>A0A6N2B6B6</accession>
<protein>
    <submittedName>
        <fullName evidence="1">Uncharacterized protein</fullName>
    </submittedName>
</protein>
<proteinExistence type="predicted"/>